<dbReference type="InterPro" id="IPR036047">
    <property type="entry name" value="F-box-like_dom_sf"/>
</dbReference>
<dbReference type="PANTHER" id="PTHR34223">
    <property type="entry name" value="OS11G0201299 PROTEIN"/>
    <property type="match status" value="1"/>
</dbReference>
<evidence type="ECO:0000313" key="3">
    <source>
        <dbReference type="Proteomes" id="UP000245207"/>
    </source>
</evidence>
<evidence type="ECO:0000313" key="2">
    <source>
        <dbReference type="EMBL" id="PWA82375.1"/>
    </source>
</evidence>
<dbReference type="Gene3D" id="1.20.1280.50">
    <property type="match status" value="1"/>
</dbReference>
<proteinExistence type="predicted"/>
<comment type="caution">
    <text evidence="2">The sequence shown here is derived from an EMBL/GenBank/DDBJ whole genome shotgun (WGS) entry which is preliminary data.</text>
</comment>
<reference evidence="2 3" key="1">
    <citation type="journal article" date="2018" name="Mol. Plant">
        <title>The genome of Artemisia annua provides insight into the evolution of Asteraceae family and artemisinin biosynthesis.</title>
        <authorList>
            <person name="Shen Q."/>
            <person name="Zhang L."/>
            <person name="Liao Z."/>
            <person name="Wang S."/>
            <person name="Yan T."/>
            <person name="Shi P."/>
            <person name="Liu M."/>
            <person name="Fu X."/>
            <person name="Pan Q."/>
            <person name="Wang Y."/>
            <person name="Lv Z."/>
            <person name="Lu X."/>
            <person name="Zhang F."/>
            <person name="Jiang W."/>
            <person name="Ma Y."/>
            <person name="Chen M."/>
            <person name="Hao X."/>
            <person name="Li L."/>
            <person name="Tang Y."/>
            <person name="Lv G."/>
            <person name="Zhou Y."/>
            <person name="Sun X."/>
            <person name="Brodelius P.E."/>
            <person name="Rose J.K.C."/>
            <person name="Tang K."/>
        </authorList>
    </citation>
    <scope>NUCLEOTIDE SEQUENCE [LARGE SCALE GENOMIC DNA]</scope>
    <source>
        <strain evidence="3">cv. Huhao1</strain>
        <tissue evidence="2">Leaf</tissue>
    </source>
</reference>
<dbReference type="InterPro" id="IPR053197">
    <property type="entry name" value="F-box_SCFL_complex_component"/>
</dbReference>
<dbReference type="InterPro" id="IPR032675">
    <property type="entry name" value="LRR_dom_sf"/>
</dbReference>
<dbReference type="PANTHER" id="PTHR34223:SF101">
    <property type="entry name" value="F-BOX DOMAIN-CONTAINING PROTEIN"/>
    <property type="match status" value="1"/>
</dbReference>
<dbReference type="PROSITE" id="PS50181">
    <property type="entry name" value="FBOX"/>
    <property type="match status" value="1"/>
</dbReference>
<name>A0A2U1P9E5_ARTAN</name>
<dbReference type="Proteomes" id="UP000245207">
    <property type="component" value="Unassembled WGS sequence"/>
</dbReference>
<dbReference type="AlphaFoldDB" id="A0A2U1P9E5"/>
<feature type="domain" description="F-box" evidence="1">
    <location>
        <begin position="83"/>
        <end position="131"/>
    </location>
</feature>
<sequence length="555" mass="63566">MVCGSYFGDKDDPEALFEGVAMVGLVGVLRQLGDLAHCGEGGWYCNGSSQGDEYNHAEDFIIVKITFEYSSQVNTGKRMDVEVDRLSSLPDKLIYKILSYVDIVYCVRLSVLSSRWRFLWTSMPSLNFASRELYKSSSRYHEFVNNVLSGRNNKIDVSFVSVNLARGEDNHELCVKRILEYALSHNIEQLTMSHTFIDCRSQYPWDLPALTTLHLHDVSLHNSSSIFAMYHSLKNLTLERCHVLECDSDGVICSSHGFTIINSRLLSLTLKKVRWIAGFVLVDTPELKNFILVDTPPGKEWEYYSRRGTNELLGGLTISARDLTYLSIKGFRFPKLSLDGIQYVEKVDLCISSPQKTNVHRIHDLFQHLHSVKSLALSLEIAELLSTSEEVVSHQPSPFPSLKSLKIYPLQGLKTWPLCSSNATFTMVSHEEARAIKITKAAHRLMADLWKILEEKEAYTETKRANVEWKKTLADSCRLDFKLKISLEIDTEEIFCILQNIKLLLTKVIASKRVEMQARFSRLSAKSKTVVNKMLLKDWYYVDRTRTVEYLQERW</sequence>
<dbReference type="Gene3D" id="3.80.10.10">
    <property type="entry name" value="Ribonuclease Inhibitor"/>
    <property type="match status" value="1"/>
</dbReference>
<dbReference type="InterPro" id="IPR001810">
    <property type="entry name" value="F-box_dom"/>
</dbReference>
<gene>
    <name evidence="2" type="ORF">CTI12_AA179480</name>
</gene>
<dbReference type="Pfam" id="PF00646">
    <property type="entry name" value="F-box"/>
    <property type="match status" value="1"/>
</dbReference>
<accession>A0A2U1P9E5</accession>
<dbReference type="OrthoDB" id="1848700at2759"/>
<protein>
    <submittedName>
        <fullName evidence="2">F-box domain, Leucine-rich repeat domain, L domain-like protein</fullName>
    </submittedName>
</protein>
<organism evidence="2 3">
    <name type="scientific">Artemisia annua</name>
    <name type="common">Sweet wormwood</name>
    <dbReference type="NCBI Taxonomy" id="35608"/>
    <lineage>
        <taxon>Eukaryota</taxon>
        <taxon>Viridiplantae</taxon>
        <taxon>Streptophyta</taxon>
        <taxon>Embryophyta</taxon>
        <taxon>Tracheophyta</taxon>
        <taxon>Spermatophyta</taxon>
        <taxon>Magnoliopsida</taxon>
        <taxon>eudicotyledons</taxon>
        <taxon>Gunneridae</taxon>
        <taxon>Pentapetalae</taxon>
        <taxon>asterids</taxon>
        <taxon>campanulids</taxon>
        <taxon>Asterales</taxon>
        <taxon>Asteraceae</taxon>
        <taxon>Asteroideae</taxon>
        <taxon>Anthemideae</taxon>
        <taxon>Artemisiinae</taxon>
        <taxon>Artemisia</taxon>
    </lineage>
</organism>
<dbReference type="STRING" id="35608.A0A2U1P9E5"/>
<dbReference type="EMBL" id="PKPP01001479">
    <property type="protein sequence ID" value="PWA82375.1"/>
    <property type="molecule type" value="Genomic_DNA"/>
</dbReference>
<keyword evidence="3" id="KW-1185">Reference proteome</keyword>
<evidence type="ECO:0000259" key="1">
    <source>
        <dbReference type="PROSITE" id="PS50181"/>
    </source>
</evidence>
<dbReference type="SUPFAM" id="SSF81383">
    <property type="entry name" value="F-box domain"/>
    <property type="match status" value="1"/>
</dbReference>
<dbReference type="SMART" id="SM00256">
    <property type="entry name" value="FBOX"/>
    <property type="match status" value="1"/>
</dbReference>
<dbReference type="SUPFAM" id="SSF52058">
    <property type="entry name" value="L domain-like"/>
    <property type="match status" value="1"/>
</dbReference>